<evidence type="ECO:0000256" key="1">
    <source>
        <dbReference type="ARBA" id="ARBA00004533"/>
    </source>
</evidence>
<reference evidence="7" key="3">
    <citation type="submission" date="2022-12" db="EMBL/GenBank/DDBJ databases">
        <authorList>
            <person name="Sun Q."/>
            <person name="Zhou Y."/>
        </authorList>
    </citation>
    <scope>NUCLEOTIDE SEQUENCE</scope>
    <source>
        <strain evidence="7">CGMCC 1.15034</strain>
    </source>
</reference>
<evidence type="ECO:0000256" key="5">
    <source>
        <dbReference type="ARBA" id="ARBA00023136"/>
    </source>
</evidence>
<dbReference type="NCBIfam" id="NF005120">
    <property type="entry name" value="PRK06553.1"/>
    <property type="match status" value="1"/>
</dbReference>
<dbReference type="PANTHER" id="PTHR30606">
    <property type="entry name" value="LIPID A BIOSYNTHESIS LAUROYL ACYLTRANSFERASE"/>
    <property type="match status" value="1"/>
</dbReference>
<dbReference type="PANTHER" id="PTHR30606:SF9">
    <property type="entry name" value="LIPID A BIOSYNTHESIS LAUROYLTRANSFERASE"/>
    <property type="match status" value="1"/>
</dbReference>
<name>A0A410V9R3_9BRAD</name>
<evidence type="ECO:0000256" key="2">
    <source>
        <dbReference type="ARBA" id="ARBA00022475"/>
    </source>
</evidence>
<evidence type="ECO:0000313" key="9">
    <source>
        <dbReference type="Proteomes" id="UP000593880"/>
    </source>
</evidence>
<dbReference type="Proteomes" id="UP000593880">
    <property type="component" value="Chromosome"/>
</dbReference>
<sequence length="314" mass="35398">MALIPISTKIRARNAAKEAAKSISGGLIGAATVGMLRTTRYFDPVKTSDFFARVTKTIGPRLREHRIGRANLTAAFPEKSPAEIEEILMGVWDNLGRVGAEFAHMDHVWDYDRAHPERSRIELPRRSIELFDQIRDDGKPALIFASHLANWELPALAAVAHGLDAAILYRRPNIASADRIIQETRQVNMGTLIPAGRDAPLRLAQALKDGKHVAMLIDQYLTGGVEVTFFGRKTRANPMLARLLRQVECPIHGVRIIRLPGFRFRAELTEEIPPVRNADGKIDIQGTTQAITNVVEGWVREHPEQWLWLHRRWR</sequence>
<keyword evidence="3" id="KW-0997">Cell inner membrane</keyword>
<keyword evidence="4" id="KW-0808">Transferase</keyword>
<dbReference type="RefSeq" id="WP_128967075.1">
    <property type="nucleotide sequence ID" value="NZ_BMHC01000002.1"/>
</dbReference>
<keyword evidence="9" id="KW-1185">Reference proteome</keyword>
<reference evidence="7" key="1">
    <citation type="journal article" date="2014" name="Int. J. Syst. Evol. Microbiol.">
        <title>Complete genome sequence of Corynebacterium casei LMG S-19264T (=DSM 44701T), isolated from a smear-ripened cheese.</title>
        <authorList>
            <consortium name="US DOE Joint Genome Institute (JGI-PGF)"/>
            <person name="Walter F."/>
            <person name="Albersmeier A."/>
            <person name="Kalinowski J."/>
            <person name="Ruckert C."/>
        </authorList>
    </citation>
    <scope>NUCLEOTIDE SEQUENCE</scope>
    <source>
        <strain evidence="7">CGMCC 1.15034</strain>
    </source>
</reference>
<keyword evidence="2" id="KW-1003">Cell membrane</keyword>
<evidence type="ECO:0000313" key="10">
    <source>
        <dbReference type="Proteomes" id="UP000625079"/>
    </source>
</evidence>
<evidence type="ECO:0000313" key="8">
    <source>
        <dbReference type="EMBL" id="QOZ61508.1"/>
    </source>
</evidence>
<dbReference type="Pfam" id="PF03279">
    <property type="entry name" value="Lip_A_acyltrans"/>
    <property type="match status" value="1"/>
</dbReference>
<evidence type="ECO:0000256" key="6">
    <source>
        <dbReference type="ARBA" id="ARBA00023315"/>
    </source>
</evidence>
<dbReference type="Proteomes" id="UP000625079">
    <property type="component" value="Unassembled WGS sequence"/>
</dbReference>
<dbReference type="CDD" id="cd07984">
    <property type="entry name" value="LPLAT_LABLAT-like"/>
    <property type="match status" value="1"/>
</dbReference>
<organism evidence="7 10">
    <name type="scientific">Bradyrhizobium guangdongense</name>
    <dbReference type="NCBI Taxonomy" id="1325090"/>
    <lineage>
        <taxon>Bacteria</taxon>
        <taxon>Pseudomonadati</taxon>
        <taxon>Pseudomonadota</taxon>
        <taxon>Alphaproteobacteria</taxon>
        <taxon>Hyphomicrobiales</taxon>
        <taxon>Nitrobacteraceae</taxon>
        <taxon>Bradyrhizobium</taxon>
    </lineage>
</organism>
<accession>A0A410V9R3</accession>
<keyword evidence="5" id="KW-0472">Membrane</keyword>
<evidence type="ECO:0000256" key="4">
    <source>
        <dbReference type="ARBA" id="ARBA00022679"/>
    </source>
</evidence>
<dbReference type="GO" id="GO:0005886">
    <property type="term" value="C:plasma membrane"/>
    <property type="evidence" value="ECO:0007669"/>
    <property type="project" value="UniProtKB-SubCell"/>
</dbReference>
<comment type="subcellular location">
    <subcellularLocation>
        <location evidence="1">Cell inner membrane</location>
    </subcellularLocation>
</comment>
<dbReference type="GO" id="GO:0016746">
    <property type="term" value="F:acyltransferase activity"/>
    <property type="evidence" value="ECO:0007669"/>
    <property type="project" value="UniProtKB-KW"/>
</dbReference>
<evidence type="ECO:0000313" key="7">
    <source>
        <dbReference type="EMBL" id="GGI22484.1"/>
    </source>
</evidence>
<dbReference type="InterPro" id="IPR004960">
    <property type="entry name" value="LipA_acyltrans"/>
</dbReference>
<dbReference type="GO" id="GO:0009247">
    <property type="term" value="P:glycolipid biosynthetic process"/>
    <property type="evidence" value="ECO:0007669"/>
    <property type="project" value="UniProtKB-ARBA"/>
</dbReference>
<dbReference type="EMBL" id="CP030057">
    <property type="protein sequence ID" value="QOZ61508.1"/>
    <property type="molecule type" value="Genomic_DNA"/>
</dbReference>
<evidence type="ECO:0000256" key="3">
    <source>
        <dbReference type="ARBA" id="ARBA00022519"/>
    </source>
</evidence>
<keyword evidence="6 7" id="KW-0012">Acyltransferase</keyword>
<dbReference type="AlphaFoldDB" id="A0A410V9R3"/>
<dbReference type="EMBL" id="BMHC01000002">
    <property type="protein sequence ID" value="GGI22484.1"/>
    <property type="molecule type" value="Genomic_DNA"/>
</dbReference>
<protein>
    <submittedName>
        <fullName evidence="7">Lipid A biosynthesis lauroyl acyltransferase</fullName>
    </submittedName>
</protein>
<proteinExistence type="predicted"/>
<gene>
    <name evidence="7" type="primary">msbB</name>
    <name evidence="7" type="ORF">GCM10010987_19630</name>
    <name evidence="8" type="ORF">XH86_24315</name>
</gene>
<dbReference type="OrthoDB" id="9801955at2"/>
<reference evidence="8 9" key="2">
    <citation type="submission" date="2018-06" db="EMBL/GenBank/DDBJ databases">
        <title>Comparative genomics of rhizobia nodulating Arachis hypogaea in China.</title>
        <authorList>
            <person name="Li Y."/>
        </authorList>
    </citation>
    <scope>NUCLEOTIDE SEQUENCE [LARGE SCALE GENOMIC DNA]</scope>
    <source>
        <strain evidence="8 9">CCBAU 51658</strain>
    </source>
</reference>